<reference evidence="3 4" key="1">
    <citation type="submission" date="2019-04" db="EMBL/GenBank/DDBJ databases">
        <title>Rhodococcus oryzae sp. nov., a novel actinomycete isolated from rhizosphere soil of rice (Oryza sativa L.).</title>
        <authorList>
            <person name="Li C."/>
        </authorList>
    </citation>
    <scope>NUCLEOTIDE SEQUENCE [LARGE SCALE GENOMIC DNA]</scope>
    <source>
        <strain evidence="3 4">NEAU-CX67</strain>
    </source>
</reference>
<feature type="compositionally biased region" description="Gly residues" evidence="1">
    <location>
        <begin position="272"/>
        <end position="283"/>
    </location>
</feature>
<evidence type="ECO:0000256" key="1">
    <source>
        <dbReference type="SAM" id="MobiDB-lite"/>
    </source>
</evidence>
<comment type="caution">
    <text evidence="3">The sequence shown here is derived from an EMBL/GenBank/DDBJ whole genome shotgun (WGS) entry which is preliminary data.</text>
</comment>
<feature type="compositionally biased region" description="Pro residues" evidence="1">
    <location>
        <begin position="294"/>
        <end position="306"/>
    </location>
</feature>
<dbReference type="InterPro" id="IPR021454">
    <property type="entry name" value="DUF3105"/>
</dbReference>
<evidence type="ECO:0000313" key="3">
    <source>
        <dbReference type="EMBL" id="TJZ75719.1"/>
    </source>
</evidence>
<protein>
    <submittedName>
        <fullName evidence="3">DUF3105 domain-containing protein</fullName>
    </submittedName>
</protein>
<feature type="compositionally biased region" description="Low complexity" evidence="1">
    <location>
        <begin position="10"/>
        <end position="36"/>
    </location>
</feature>
<dbReference type="EMBL" id="SUMD01000010">
    <property type="protein sequence ID" value="TJZ75719.1"/>
    <property type="molecule type" value="Genomic_DNA"/>
</dbReference>
<evidence type="ECO:0000256" key="2">
    <source>
        <dbReference type="SAM" id="Phobius"/>
    </source>
</evidence>
<feature type="transmembrane region" description="Helical" evidence="2">
    <location>
        <begin position="43"/>
        <end position="66"/>
    </location>
</feature>
<organism evidence="3 4">
    <name type="scientific">Rhodococcus oryzae</name>
    <dbReference type="NCBI Taxonomy" id="2571143"/>
    <lineage>
        <taxon>Bacteria</taxon>
        <taxon>Bacillati</taxon>
        <taxon>Actinomycetota</taxon>
        <taxon>Actinomycetes</taxon>
        <taxon>Mycobacteriales</taxon>
        <taxon>Nocardiaceae</taxon>
        <taxon>Rhodococcus</taxon>
    </lineage>
</organism>
<keyword evidence="2" id="KW-0812">Transmembrane</keyword>
<keyword evidence="2" id="KW-0472">Membrane</keyword>
<dbReference type="Pfam" id="PF11303">
    <property type="entry name" value="DUF3105"/>
    <property type="match status" value="1"/>
</dbReference>
<keyword evidence="4" id="KW-1185">Reference proteome</keyword>
<dbReference type="RefSeq" id="WP_136911289.1">
    <property type="nucleotide sequence ID" value="NZ_SUMD01000010.1"/>
</dbReference>
<sequence>MPSGSENRGAKNSGAKSAKAIKAANKSAGGAKPKAGLPKQRNIPWLTIGAVIAVLALIGVLAVNLFPKYQDKAEADKFAPSSENKDPSIEIDGVVRNEYPPALHVSATQRVAYDQTPPYGGPHDATWATCTGIVYPNAIRTENAVHSLEHGAVWIAYNPDKVSDDQRDALADRVDGKSYMLMSPYPGLDSPISLQSWGHQLKLDDASDPRISQFIAALRLNNFGVYPEVGASCSTIPGAFDPDNPPAFDGSAPGPDAVPMNGEGLAQDQGELGTGGAPGGLPGGLQLSDLQVPPAVPEAPAPAPAG</sequence>
<gene>
    <name evidence="3" type="ORF">FCG67_19185</name>
</gene>
<feature type="region of interest" description="Disordered" evidence="1">
    <location>
        <begin position="1"/>
        <end position="36"/>
    </location>
</feature>
<keyword evidence="2" id="KW-1133">Transmembrane helix</keyword>
<proteinExistence type="predicted"/>
<evidence type="ECO:0000313" key="4">
    <source>
        <dbReference type="Proteomes" id="UP000305109"/>
    </source>
</evidence>
<dbReference type="Proteomes" id="UP000305109">
    <property type="component" value="Unassembled WGS sequence"/>
</dbReference>
<accession>A0ABY2RH68</accession>
<feature type="region of interest" description="Disordered" evidence="1">
    <location>
        <begin position="238"/>
        <end position="306"/>
    </location>
</feature>
<name>A0ABY2RH68_9NOCA</name>